<name>A0A136JGT4_9PEZI</name>
<dbReference type="InParanoid" id="A0A136JGT4"/>
<evidence type="ECO:0000256" key="1">
    <source>
        <dbReference type="SAM" id="MobiDB-lite"/>
    </source>
</evidence>
<sequence length="88" mass="9176">MIGRGGTHGECGIADDRRCYLAWSVAGAGAPIVYCVERSQRSGIPTCSPDRPAASPELVMSGESVDSFSSPPPPTFAGLWLACPLQPL</sequence>
<dbReference type="EMBL" id="KQ964245">
    <property type="protein sequence ID" value="KXJ96365.1"/>
    <property type="molecule type" value="Genomic_DNA"/>
</dbReference>
<feature type="region of interest" description="Disordered" evidence="1">
    <location>
        <begin position="46"/>
        <end position="70"/>
    </location>
</feature>
<organism evidence="2 3">
    <name type="scientific">Microdochium bolleyi</name>
    <dbReference type="NCBI Taxonomy" id="196109"/>
    <lineage>
        <taxon>Eukaryota</taxon>
        <taxon>Fungi</taxon>
        <taxon>Dikarya</taxon>
        <taxon>Ascomycota</taxon>
        <taxon>Pezizomycotina</taxon>
        <taxon>Sordariomycetes</taxon>
        <taxon>Xylariomycetidae</taxon>
        <taxon>Xylariales</taxon>
        <taxon>Microdochiaceae</taxon>
        <taxon>Microdochium</taxon>
    </lineage>
</organism>
<dbReference type="AlphaFoldDB" id="A0A136JGT4"/>
<proteinExistence type="predicted"/>
<evidence type="ECO:0000313" key="3">
    <source>
        <dbReference type="Proteomes" id="UP000070501"/>
    </source>
</evidence>
<accession>A0A136JGT4</accession>
<keyword evidence="3" id="KW-1185">Reference proteome</keyword>
<protein>
    <submittedName>
        <fullName evidence="2">Uncharacterized protein</fullName>
    </submittedName>
</protein>
<dbReference type="Proteomes" id="UP000070501">
    <property type="component" value="Unassembled WGS sequence"/>
</dbReference>
<reference evidence="3" key="1">
    <citation type="submission" date="2016-02" db="EMBL/GenBank/DDBJ databases">
        <title>Draft genome sequence of Microdochium bolleyi, a fungal endophyte of beachgrass.</title>
        <authorList>
            <consortium name="DOE Joint Genome Institute"/>
            <person name="David A.S."/>
            <person name="May G."/>
            <person name="Haridas S."/>
            <person name="Lim J."/>
            <person name="Wang M."/>
            <person name="Labutti K."/>
            <person name="Lipzen A."/>
            <person name="Barry K."/>
            <person name="Grigoriev I.V."/>
        </authorList>
    </citation>
    <scope>NUCLEOTIDE SEQUENCE [LARGE SCALE GENOMIC DNA]</scope>
    <source>
        <strain evidence="3">J235TASD1</strain>
    </source>
</reference>
<gene>
    <name evidence="2" type="ORF">Micbo1qcDRAFT_435</name>
</gene>
<evidence type="ECO:0000313" key="2">
    <source>
        <dbReference type="EMBL" id="KXJ96365.1"/>
    </source>
</evidence>